<dbReference type="Proteomes" id="UP000694005">
    <property type="component" value="Chromosome A05"/>
</dbReference>
<dbReference type="PANTHER" id="PTHR11439:SF470">
    <property type="entry name" value="CYSTEINE-RICH RLK (RECEPTOR-LIKE PROTEIN KINASE) 8"/>
    <property type="match status" value="1"/>
</dbReference>
<evidence type="ECO:0008006" key="3">
    <source>
        <dbReference type="Google" id="ProtNLM"/>
    </source>
</evidence>
<reference evidence="1 2" key="1">
    <citation type="submission" date="2021-07" db="EMBL/GenBank/DDBJ databases">
        <authorList>
            <consortium name="Genoscope - CEA"/>
            <person name="William W."/>
        </authorList>
    </citation>
    <scope>NUCLEOTIDE SEQUENCE [LARGE SCALE GENOMIC DNA]</scope>
</reference>
<evidence type="ECO:0000313" key="2">
    <source>
        <dbReference type="Proteomes" id="UP000694005"/>
    </source>
</evidence>
<dbReference type="Gramene" id="A05p24100.2_BraZ1">
    <property type="protein sequence ID" value="A05p24100.2_BraZ1.CDS"/>
    <property type="gene ID" value="A05g24100.2_BraZ1"/>
</dbReference>
<organism evidence="1 2">
    <name type="scientific">Brassica campestris</name>
    <name type="common">Field mustard</name>
    <dbReference type="NCBI Taxonomy" id="3711"/>
    <lineage>
        <taxon>Eukaryota</taxon>
        <taxon>Viridiplantae</taxon>
        <taxon>Streptophyta</taxon>
        <taxon>Embryophyta</taxon>
        <taxon>Tracheophyta</taxon>
        <taxon>Spermatophyta</taxon>
        <taxon>Magnoliopsida</taxon>
        <taxon>eudicotyledons</taxon>
        <taxon>Gunneridae</taxon>
        <taxon>Pentapetalae</taxon>
        <taxon>rosids</taxon>
        <taxon>malvids</taxon>
        <taxon>Brassicales</taxon>
        <taxon>Brassicaceae</taxon>
        <taxon>Brassiceae</taxon>
        <taxon>Brassica</taxon>
    </lineage>
</organism>
<proteinExistence type="predicted"/>
<evidence type="ECO:0000313" key="1">
    <source>
        <dbReference type="EMBL" id="CAG7875889.1"/>
    </source>
</evidence>
<protein>
    <recommendedName>
        <fullName evidence="3">Reverse transcriptase Ty1/copia-type domain-containing protein</fullName>
    </recommendedName>
</protein>
<dbReference type="CDD" id="cd09272">
    <property type="entry name" value="RNase_HI_RT_Ty1"/>
    <property type="match status" value="1"/>
</dbReference>
<dbReference type="PANTHER" id="PTHR11439">
    <property type="entry name" value="GAG-POL-RELATED RETROTRANSPOSON"/>
    <property type="match status" value="1"/>
</dbReference>
<name>A0A8D9DL49_BRACM</name>
<dbReference type="AlphaFoldDB" id="A0A8D9DL49"/>
<accession>A0A8D9DL49</accession>
<dbReference type="EMBL" id="LS974621">
    <property type="protein sequence ID" value="CAG7875889.1"/>
    <property type="molecule type" value="Genomic_DNA"/>
</dbReference>
<gene>
    <name evidence="1" type="ORF">BRAPAZ1V2_A05P24100.2</name>
</gene>
<sequence length="303" mass="34272">MLSRGEGLVLGRPVHTGPYRSIPWPYSCSDGIDHAVKKCYRGKKLGLWNHITDDGPEPVAKEDEEEGDGKTLAVAEEKRWVQEDLMVLFVLHASLELPIHEAYVHFESPKRLWDMLHKRYGNKSNISHGLGIGVSQDQSRRPEPTPVAAEEPSHFAHGYLEEQEAEGGFIGGNMVTWKSKKQKVVSCSSVEAEYREMLKLTNELVWIKGILKHLEIEQATPMTMHCDNQAAIHIATNSVFHERTKHIEVDCHKVRQMIVLGEILPCYTRSEDQLADVFTKAARQKTMELIHVRLGLLDLSPKG</sequence>